<feature type="domain" description="Reverse transcriptase" evidence="1">
    <location>
        <begin position="292"/>
        <end position="437"/>
    </location>
</feature>
<protein>
    <recommendedName>
        <fullName evidence="1">Reverse transcriptase domain-containing protein</fullName>
    </recommendedName>
</protein>
<dbReference type="InterPro" id="IPR036691">
    <property type="entry name" value="Endo/exonu/phosph_ase_sf"/>
</dbReference>
<proteinExistence type="predicted"/>
<reference evidence="3" key="1">
    <citation type="submission" date="2025-08" db="UniProtKB">
        <authorList>
            <consortium name="RefSeq"/>
        </authorList>
    </citation>
    <scope>IDENTIFICATION</scope>
    <source>
        <tissue evidence="3">Leaves</tissue>
    </source>
</reference>
<gene>
    <name evidence="3" type="primary">LOC140015138</name>
</gene>
<organism evidence="2 3">
    <name type="scientific">Coffea arabica</name>
    <name type="common">Arabian coffee</name>
    <dbReference type="NCBI Taxonomy" id="13443"/>
    <lineage>
        <taxon>Eukaryota</taxon>
        <taxon>Viridiplantae</taxon>
        <taxon>Streptophyta</taxon>
        <taxon>Embryophyta</taxon>
        <taxon>Tracheophyta</taxon>
        <taxon>Spermatophyta</taxon>
        <taxon>Magnoliopsida</taxon>
        <taxon>eudicotyledons</taxon>
        <taxon>Gunneridae</taxon>
        <taxon>Pentapetalae</taxon>
        <taxon>asterids</taxon>
        <taxon>lamiids</taxon>
        <taxon>Gentianales</taxon>
        <taxon>Rubiaceae</taxon>
        <taxon>Ixoroideae</taxon>
        <taxon>Gardenieae complex</taxon>
        <taxon>Bertiereae - Coffeeae clade</taxon>
        <taxon>Coffeeae</taxon>
        <taxon>Coffea</taxon>
    </lineage>
</organism>
<dbReference type="PANTHER" id="PTHR33710">
    <property type="entry name" value="BNAC02G09200D PROTEIN"/>
    <property type="match status" value="1"/>
</dbReference>
<keyword evidence="2" id="KW-1185">Reference proteome</keyword>
<dbReference type="RefSeq" id="XP_071923133.1">
    <property type="nucleotide sequence ID" value="XM_072067032.1"/>
</dbReference>
<evidence type="ECO:0000259" key="1">
    <source>
        <dbReference type="Pfam" id="PF00078"/>
    </source>
</evidence>
<name>A0ABM4VUC5_COFAR</name>
<dbReference type="GeneID" id="140015138"/>
<dbReference type="Pfam" id="PF00078">
    <property type="entry name" value="RVT_1"/>
    <property type="match status" value="1"/>
</dbReference>
<evidence type="ECO:0000313" key="3">
    <source>
        <dbReference type="RefSeq" id="XP_071923133.1"/>
    </source>
</evidence>
<sequence>MEEFNFTTFNCGLSSVDFDGSPFTWTNGSVWQRLDRALINSHWLEAYPTTRVSYLARGHSDHAPLLIRCRAQGPRGGGFRFLNVWRSHSQFREVVTDEWNAQGSGESIVGFHRKLMRVRNRLKAWSRDTFGNLKEGDANTAFFHATVRQRRNKNFIAQVKEESDTWLEATEEIKASVVAFYTKLFSSEGHEGPFSMPFAVPQVGEEDSQMMAGLPTLEEMRETVFGMNVESAPGPDGFGMGFYQSCWRRLRRICYAPYMTSSKAFPSLAIGLALCFFFYQKWMAGFVPGRGIVDNILLAQELVLVNGEPSGFFKSSRWVRQGDPLSPALFLLVAEFLGRGLHHLFLEHAGFFYVSAGSRIPFLAFVDDMIIFTRCSLETVTAIHDFLASYQAMSRQKVNEGKSSFICPSRATANQVALVSSVLQFKEGHLPVTYLGAPLVRGRLGCMVFDDLLLKLRQRLLHWSSKLLSEFYFPGGWNICLSQEWVPEVVVAEIVNIPFDASQKDKMVRSPRQHLLSPSQLVLLPFGSHSEAYTGLAPLADLVLGASKVFDPSHFAGDRDCDWFRLVREWRGSLQFQHIRLTLKDLKASLAFVFRERNSSADALASANLGSDMIFSESGSSRQRLGRAFI</sequence>
<dbReference type="InterPro" id="IPR000477">
    <property type="entry name" value="RT_dom"/>
</dbReference>
<dbReference type="PANTHER" id="PTHR33710:SF71">
    <property type="entry name" value="ENDONUCLEASE_EXONUCLEASE_PHOSPHATASE DOMAIN-CONTAINING PROTEIN"/>
    <property type="match status" value="1"/>
</dbReference>
<dbReference type="SUPFAM" id="SSF56219">
    <property type="entry name" value="DNase I-like"/>
    <property type="match status" value="1"/>
</dbReference>
<accession>A0ABM4VUC5</accession>
<evidence type="ECO:0000313" key="2">
    <source>
        <dbReference type="Proteomes" id="UP001652660"/>
    </source>
</evidence>
<dbReference type="Proteomes" id="UP001652660">
    <property type="component" value="Chromosome 10e"/>
</dbReference>